<protein>
    <submittedName>
        <fullName evidence="1">DUF2313 domain-containing protein</fullName>
    </submittedName>
</protein>
<proteinExistence type="predicted"/>
<evidence type="ECO:0000313" key="1">
    <source>
        <dbReference type="EMBL" id="MBO8435138.1"/>
    </source>
</evidence>
<accession>A0A9D9DX91</accession>
<reference evidence="1" key="2">
    <citation type="journal article" date="2021" name="PeerJ">
        <title>Extensive microbial diversity within the chicken gut microbiome revealed by metagenomics and culture.</title>
        <authorList>
            <person name="Gilroy R."/>
            <person name="Ravi A."/>
            <person name="Getino M."/>
            <person name="Pursley I."/>
            <person name="Horton D.L."/>
            <person name="Alikhan N.F."/>
            <person name="Baker D."/>
            <person name="Gharbi K."/>
            <person name="Hall N."/>
            <person name="Watson M."/>
            <person name="Adriaenssens E.M."/>
            <person name="Foster-Nyarko E."/>
            <person name="Jarju S."/>
            <person name="Secka A."/>
            <person name="Antonio M."/>
            <person name="Oren A."/>
            <person name="Chaudhuri R.R."/>
            <person name="La Ragione R."/>
            <person name="Hildebrand F."/>
            <person name="Pallen M.J."/>
        </authorList>
    </citation>
    <scope>NUCLEOTIDE SEQUENCE</scope>
    <source>
        <strain evidence="1">F6-4510</strain>
    </source>
</reference>
<dbReference type="Proteomes" id="UP000823611">
    <property type="component" value="Unassembled WGS sequence"/>
</dbReference>
<organism evidence="1 2">
    <name type="scientific">Candidatus Fimicola merdigallinarum</name>
    <dbReference type="NCBI Taxonomy" id="2840819"/>
    <lineage>
        <taxon>Bacteria</taxon>
        <taxon>Bacillati</taxon>
        <taxon>Bacillota</taxon>
        <taxon>Clostridia</taxon>
        <taxon>Lachnospirales</taxon>
        <taxon>Lachnospiraceae</taxon>
        <taxon>Lachnospiraceae incertae sedis</taxon>
        <taxon>Candidatus Fimicola</taxon>
    </lineage>
</organism>
<name>A0A9D9DX91_9FIRM</name>
<evidence type="ECO:0000313" key="2">
    <source>
        <dbReference type="Proteomes" id="UP000823611"/>
    </source>
</evidence>
<dbReference type="AlphaFoldDB" id="A0A9D9DX91"/>
<gene>
    <name evidence="1" type="ORF">IAC55_07455</name>
</gene>
<dbReference type="InterPro" id="IPR018755">
    <property type="entry name" value="Phage_Mu_Gp48"/>
</dbReference>
<sequence>MVKNVDISVYQPPIVKDYKEFKEISRVENEMLTDCWSWSNKVFLDQFIETLTDNGCKRWEKILNIQPKGTDTLEVRRFRIKSRINEDLPYTYKALLNVLDNLCGNGYEVTLFNDEYRLKILIELTVKRMFDEVEKTVRRMLPANMILEVSLRYNQHISFRYKHSTLGKYTHRCLREEVLL</sequence>
<dbReference type="EMBL" id="JADIMX010000138">
    <property type="protein sequence ID" value="MBO8435138.1"/>
    <property type="molecule type" value="Genomic_DNA"/>
</dbReference>
<dbReference type="Pfam" id="PF10076">
    <property type="entry name" value="Phage_Mu_Gp48"/>
    <property type="match status" value="1"/>
</dbReference>
<comment type="caution">
    <text evidence="1">The sequence shown here is derived from an EMBL/GenBank/DDBJ whole genome shotgun (WGS) entry which is preliminary data.</text>
</comment>
<reference evidence="1" key="1">
    <citation type="submission" date="2020-10" db="EMBL/GenBank/DDBJ databases">
        <authorList>
            <person name="Gilroy R."/>
        </authorList>
    </citation>
    <scope>NUCLEOTIDE SEQUENCE</scope>
    <source>
        <strain evidence="1">F6-4510</strain>
    </source>
</reference>